<sequence>MATTTQSRTSTSTDAIVLLKDDHKQIKKLFADFQKAGDGAQKSKQRLVDKMIELLTVHTYIENEVMYPRVRALLPDLEDDVLESYEEHHVADVLVMELSAMKATDERFTAKTTVLIESVTHHIDEEEKDWFPQVREGLGRKTLQEIGQEMQAARKKAPRRPSQPSALKKTIDAVIA</sequence>
<dbReference type="PANTHER" id="PTHR35585">
    <property type="entry name" value="HHE DOMAIN PROTEIN (AFU_ORTHOLOGUE AFUA_4G00730)"/>
    <property type="match status" value="1"/>
</dbReference>
<feature type="region of interest" description="Disordered" evidence="1">
    <location>
        <begin position="149"/>
        <end position="171"/>
    </location>
</feature>
<gene>
    <name evidence="3" type="ORF">ISU10_00195</name>
</gene>
<evidence type="ECO:0000259" key="2">
    <source>
        <dbReference type="Pfam" id="PF01814"/>
    </source>
</evidence>
<dbReference type="AlphaFoldDB" id="A0A930YGQ6"/>
<dbReference type="RefSeq" id="WP_194694345.1">
    <property type="nucleotide sequence ID" value="NZ_JADKPO010000001.1"/>
</dbReference>
<dbReference type="EMBL" id="JADKPO010000001">
    <property type="protein sequence ID" value="MBF4766183.1"/>
    <property type="molecule type" value="Genomic_DNA"/>
</dbReference>
<reference evidence="3" key="1">
    <citation type="submission" date="2020-11" db="EMBL/GenBank/DDBJ databases">
        <title>Nocardioides cynanchi sp. nov., isolated from soil of rhizosphere of Cynanchum wilfordii.</title>
        <authorList>
            <person name="Lee J.-S."/>
            <person name="Suh M.K."/>
            <person name="Kim J.-S."/>
        </authorList>
    </citation>
    <scope>NUCLEOTIDE SEQUENCE</scope>
    <source>
        <strain evidence="3">KCTC 19276</strain>
    </source>
</reference>
<dbReference type="Pfam" id="PF01814">
    <property type="entry name" value="Hemerythrin"/>
    <property type="match status" value="1"/>
</dbReference>
<proteinExistence type="predicted"/>
<dbReference type="CDD" id="cd12108">
    <property type="entry name" value="Hr-like"/>
    <property type="match status" value="1"/>
</dbReference>
<dbReference type="Proteomes" id="UP000660668">
    <property type="component" value="Unassembled WGS sequence"/>
</dbReference>
<feature type="domain" description="Hemerythrin-like" evidence="2">
    <location>
        <begin position="15"/>
        <end position="133"/>
    </location>
</feature>
<dbReference type="Gene3D" id="1.20.120.520">
    <property type="entry name" value="nmb1532 protein domain like"/>
    <property type="match status" value="1"/>
</dbReference>
<protein>
    <submittedName>
        <fullName evidence="3">Hemerythrin domain-containing protein</fullName>
    </submittedName>
</protein>
<dbReference type="InterPro" id="IPR012312">
    <property type="entry name" value="Hemerythrin-like"/>
</dbReference>
<evidence type="ECO:0000313" key="4">
    <source>
        <dbReference type="Proteomes" id="UP000660668"/>
    </source>
</evidence>
<evidence type="ECO:0000313" key="3">
    <source>
        <dbReference type="EMBL" id="MBF4766183.1"/>
    </source>
</evidence>
<comment type="caution">
    <text evidence="3">The sequence shown here is derived from an EMBL/GenBank/DDBJ whole genome shotgun (WGS) entry which is preliminary data.</text>
</comment>
<evidence type="ECO:0000256" key="1">
    <source>
        <dbReference type="SAM" id="MobiDB-lite"/>
    </source>
</evidence>
<keyword evidence="4" id="KW-1185">Reference proteome</keyword>
<organism evidence="3 4">
    <name type="scientific">Nocardioides agariphilus</name>
    <dbReference type="NCBI Taxonomy" id="433664"/>
    <lineage>
        <taxon>Bacteria</taxon>
        <taxon>Bacillati</taxon>
        <taxon>Actinomycetota</taxon>
        <taxon>Actinomycetes</taxon>
        <taxon>Propionibacteriales</taxon>
        <taxon>Nocardioidaceae</taxon>
        <taxon>Nocardioides</taxon>
    </lineage>
</organism>
<name>A0A930YGQ6_9ACTN</name>
<accession>A0A930YGQ6</accession>
<dbReference type="PANTHER" id="PTHR35585:SF1">
    <property type="entry name" value="HHE DOMAIN PROTEIN (AFU_ORTHOLOGUE AFUA_4G00730)"/>
    <property type="match status" value="1"/>
</dbReference>